<keyword evidence="7 8" id="KW-0472">Membrane</keyword>
<evidence type="ECO:0000256" key="1">
    <source>
        <dbReference type="ARBA" id="ARBA00004651"/>
    </source>
</evidence>
<evidence type="ECO:0000313" key="10">
    <source>
        <dbReference type="EMBL" id="HAR55474.1"/>
    </source>
</evidence>
<evidence type="ECO:0000256" key="7">
    <source>
        <dbReference type="ARBA" id="ARBA00023136"/>
    </source>
</evidence>
<dbReference type="NCBIfam" id="TIGR03426">
    <property type="entry name" value="shape_MreD"/>
    <property type="match status" value="1"/>
</dbReference>
<evidence type="ECO:0000256" key="3">
    <source>
        <dbReference type="ARBA" id="ARBA00022475"/>
    </source>
</evidence>
<feature type="transmembrane region" description="Helical" evidence="9">
    <location>
        <begin position="37"/>
        <end position="61"/>
    </location>
</feature>
<feature type="transmembrane region" description="Helical" evidence="9">
    <location>
        <begin position="67"/>
        <end position="87"/>
    </location>
</feature>
<keyword evidence="4 9" id="KW-0812">Transmembrane</keyword>
<comment type="function">
    <text evidence="8">Involved in formation of the rod shape of the cell. May also contribute to regulation of formation of penicillin-binding proteins.</text>
</comment>
<dbReference type="GO" id="GO:0008360">
    <property type="term" value="P:regulation of cell shape"/>
    <property type="evidence" value="ECO:0007669"/>
    <property type="project" value="UniProtKB-UniRule"/>
</dbReference>
<dbReference type="STRING" id="314276.OS145_05480"/>
<feature type="transmembrane region" description="Helical" evidence="9">
    <location>
        <begin position="132"/>
        <end position="151"/>
    </location>
</feature>
<keyword evidence="5 8" id="KW-0133">Cell shape</keyword>
<dbReference type="AlphaFoldDB" id="A0A348WLR2"/>
<feature type="transmembrane region" description="Helical" evidence="9">
    <location>
        <begin position="6"/>
        <end position="25"/>
    </location>
</feature>
<organism evidence="10 11">
    <name type="scientific">Idiomarina baltica</name>
    <dbReference type="NCBI Taxonomy" id="190892"/>
    <lineage>
        <taxon>Bacteria</taxon>
        <taxon>Pseudomonadati</taxon>
        <taxon>Pseudomonadota</taxon>
        <taxon>Gammaproteobacteria</taxon>
        <taxon>Alteromonadales</taxon>
        <taxon>Idiomarinaceae</taxon>
        <taxon>Idiomarina</taxon>
    </lineage>
</organism>
<dbReference type="InterPro" id="IPR026034">
    <property type="entry name" value="MreD_proteobac"/>
</dbReference>
<dbReference type="InterPro" id="IPR007227">
    <property type="entry name" value="Cell_shape_determining_MreD"/>
</dbReference>
<protein>
    <recommendedName>
        <fullName evidence="8">Rod shape-determining protein MreD</fullName>
    </recommendedName>
</protein>
<dbReference type="EMBL" id="DMUP01000040">
    <property type="protein sequence ID" value="HAR55474.1"/>
    <property type="molecule type" value="Genomic_DNA"/>
</dbReference>
<dbReference type="PANTHER" id="PTHR37484">
    <property type="entry name" value="ROD SHAPE-DETERMINING PROTEIN MRED"/>
    <property type="match status" value="1"/>
</dbReference>
<gene>
    <name evidence="10" type="primary">mreD</name>
    <name evidence="10" type="ORF">DCR58_01670</name>
</gene>
<keyword evidence="3 8" id="KW-1003">Cell membrane</keyword>
<reference evidence="10 11" key="1">
    <citation type="journal article" date="2018" name="Nat. Biotechnol.">
        <title>A standardized bacterial taxonomy based on genome phylogeny substantially revises the tree of life.</title>
        <authorList>
            <person name="Parks D.H."/>
            <person name="Chuvochina M."/>
            <person name="Waite D.W."/>
            <person name="Rinke C."/>
            <person name="Skarshewski A."/>
            <person name="Chaumeil P.A."/>
            <person name="Hugenholtz P."/>
        </authorList>
    </citation>
    <scope>NUCLEOTIDE SEQUENCE [LARGE SCALE GENOMIC DNA]</scope>
    <source>
        <strain evidence="10">UBA9360</strain>
    </source>
</reference>
<keyword evidence="6 9" id="KW-1133">Transmembrane helix</keyword>
<feature type="transmembrane region" description="Helical" evidence="9">
    <location>
        <begin position="99"/>
        <end position="120"/>
    </location>
</feature>
<dbReference type="PIRSF" id="PIRSF018472">
    <property type="entry name" value="MreD_proteobac"/>
    <property type="match status" value="1"/>
</dbReference>
<dbReference type="Pfam" id="PF04093">
    <property type="entry name" value="MreD"/>
    <property type="match status" value="1"/>
</dbReference>
<comment type="caution">
    <text evidence="10">The sequence shown here is derived from an EMBL/GenBank/DDBJ whole genome shotgun (WGS) entry which is preliminary data.</text>
</comment>
<evidence type="ECO:0000256" key="2">
    <source>
        <dbReference type="ARBA" id="ARBA00007776"/>
    </source>
</evidence>
<name>A0A348WLR2_9GAMM</name>
<proteinExistence type="inferred from homology"/>
<comment type="similarity">
    <text evidence="2 8">Belongs to the MreD family.</text>
</comment>
<evidence type="ECO:0000256" key="5">
    <source>
        <dbReference type="ARBA" id="ARBA00022960"/>
    </source>
</evidence>
<evidence type="ECO:0000256" key="9">
    <source>
        <dbReference type="SAM" id="Phobius"/>
    </source>
</evidence>
<keyword evidence="8" id="KW-0997">Cell inner membrane</keyword>
<dbReference type="GO" id="GO:0005886">
    <property type="term" value="C:plasma membrane"/>
    <property type="evidence" value="ECO:0007669"/>
    <property type="project" value="UniProtKB-SubCell"/>
</dbReference>
<comment type="subcellular location">
    <subcellularLocation>
        <location evidence="8">Cell inner membrane</location>
    </subcellularLocation>
    <subcellularLocation>
        <location evidence="1">Cell membrane</location>
        <topology evidence="1">Multi-pass membrane protein</topology>
    </subcellularLocation>
</comment>
<sequence length="161" mass="18483">MTMFKHGLIPLVLTYLVALVLMVMPMPASIDVYRPDWVTLVLLYWIIALPHRVSLGTALVLGVLTDILLGSVLGVHALGMVVVSYFAARHFQRIRNFSLPQQVILIAFLILIKRLIVFQANVFIHDAQFTSSYFWPALTSALFWFWLFPLLRKIRRRFGVV</sequence>
<dbReference type="PANTHER" id="PTHR37484:SF1">
    <property type="entry name" value="ROD SHAPE-DETERMINING PROTEIN MRED"/>
    <property type="match status" value="1"/>
</dbReference>
<evidence type="ECO:0000256" key="8">
    <source>
        <dbReference type="PIRNR" id="PIRNR018472"/>
    </source>
</evidence>
<evidence type="ECO:0000313" key="11">
    <source>
        <dbReference type="Proteomes" id="UP000262878"/>
    </source>
</evidence>
<accession>A0A348WLR2</accession>
<evidence type="ECO:0000256" key="4">
    <source>
        <dbReference type="ARBA" id="ARBA00022692"/>
    </source>
</evidence>
<dbReference type="Proteomes" id="UP000262878">
    <property type="component" value="Unassembled WGS sequence"/>
</dbReference>
<evidence type="ECO:0000256" key="6">
    <source>
        <dbReference type="ARBA" id="ARBA00022989"/>
    </source>
</evidence>